<keyword evidence="1" id="KW-1185">Reference proteome</keyword>
<evidence type="ECO:0000313" key="2">
    <source>
        <dbReference type="WBParaSite" id="SSTP_0000169600.1"/>
    </source>
</evidence>
<name>A0A0K0DWT0_STRER</name>
<accession>A0A0K0DWT0</accession>
<sequence length="286" mass="33602">MDNYPFIFNEEKNYKSGLDDVENFEKRFSINKNFSMSEKASSIHDNYEHSVSNLSQYGDPYFYSENVIKQNQNEFFKISGESSLSRSKDHLESFPVNRNISNRFKDNNSKNNIFGHSNEDDFDKINFDFNKFNVNEDEEKNLKIEDNDYLANKTYGINSGQLPTIEEIKFTLENLKNGIHFTFYELCTKLEECNDADEQSVVSECLKHMLCQDIIKIVKYFLDGQLEIDETVMKYLVFDTLGIDSTNFEISTGFSFFHIIEWGSSNDYFLKLDDFKIRLKSKKENL</sequence>
<organism evidence="2">
    <name type="scientific">Strongyloides stercoralis</name>
    <name type="common">Threadworm</name>
    <dbReference type="NCBI Taxonomy" id="6248"/>
    <lineage>
        <taxon>Eukaryota</taxon>
        <taxon>Metazoa</taxon>
        <taxon>Ecdysozoa</taxon>
        <taxon>Nematoda</taxon>
        <taxon>Chromadorea</taxon>
        <taxon>Rhabditida</taxon>
        <taxon>Tylenchina</taxon>
        <taxon>Panagrolaimomorpha</taxon>
        <taxon>Strongyloidoidea</taxon>
        <taxon>Strongyloididae</taxon>
        <taxon>Strongyloides</taxon>
    </lineage>
</organism>
<reference evidence="2" key="1">
    <citation type="submission" date="2015-08" db="UniProtKB">
        <authorList>
            <consortium name="WormBaseParasite"/>
        </authorList>
    </citation>
    <scope>IDENTIFICATION</scope>
</reference>
<dbReference type="Proteomes" id="UP000035681">
    <property type="component" value="Unplaced"/>
</dbReference>
<evidence type="ECO:0000313" key="3">
    <source>
        <dbReference type="WBParaSite" id="TCONS_00008845.p1"/>
    </source>
</evidence>
<dbReference type="AlphaFoldDB" id="A0A0K0DWT0"/>
<protein>
    <submittedName>
        <fullName evidence="2 3">MI domain-containing protein</fullName>
    </submittedName>
</protein>
<evidence type="ECO:0000313" key="1">
    <source>
        <dbReference type="Proteomes" id="UP000035681"/>
    </source>
</evidence>
<proteinExistence type="predicted"/>
<dbReference type="WBParaSite" id="TCONS_00008845.p1">
    <property type="protein sequence ID" value="TCONS_00008845.p1"/>
    <property type="gene ID" value="XLOC_006721"/>
</dbReference>
<dbReference type="WBParaSite" id="SSTP_0000169600.1">
    <property type="protein sequence ID" value="SSTP_0000169600.1"/>
    <property type="gene ID" value="SSTP_0000169600"/>
</dbReference>